<feature type="non-terminal residue" evidence="1">
    <location>
        <position position="47"/>
    </location>
</feature>
<dbReference type="EMBL" id="UINC01015010">
    <property type="protein sequence ID" value="SVA63548.1"/>
    <property type="molecule type" value="Genomic_DNA"/>
</dbReference>
<accession>A0A381XFQ7</accession>
<dbReference type="AlphaFoldDB" id="A0A381XFQ7"/>
<protein>
    <submittedName>
        <fullName evidence="1">Uncharacterized protein</fullName>
    </submittedName>
</protein>
<name>A0A381XFQ7_9ZZZZ</name>
<reference evidence="1" key="1">
    <citation type="submission" date="2018-05" db="EMBL/GenBank/DDBJ databases">
        <authorList>
            <person name="Lanie J.A."/>
            <person name="Ng W.-L."/>
            <person name="Kazmierczak K.M."/>
            <person name="Andrzejewski T.M."/>
            <person name="Davidsen T.M."/>
            <person name="Wayne K.J."/>
            <person name="Tettelin H."/>
            <person name="Glass J.I."/>
            <person name="Rusch D."/>
            <person name="Podicherti R."/>
            <person name="Tsui H.-C.T."/>
            <person name="Winkler M.E."/>
        </authorList>
    </citation>
    <scope>NUCLEOTIDE SEQUENCE</scope>
</reference>
<feature type="non-terminal residue" evidence="1">
    <location>
        <position position="1"/>
    </location>
</feature>
<gene>
    <name evidence="1" type="ORF">METZ01_LOCUS116402</name>
</gene>
<proteinExistence type="predicted"/>
<evidence type="ECO:0000313" key="1">
    <source>
        <dbReference type="EMBL" id="SVA63548.1"/>
    </source>
</evidence>
<sequence>LFTNSSTFQEMWGLQKNHCKLTSQTVSSALHVRAFVHHRQSRFIQWI</sequence>
<organism evidence="1">
    <name type="scientific">marine metagenome</name>
    <dbReference type="NCBI Taxonomy" id="408172"/>
    <lineage>
        <taxon>unclassified sequences</taxon>
        <taxon>metagenomes</taxon>
        <taxon>ecological metagenomes</taxon>
    </lineage>
</organism>